<name>X1NQW3_9ZZZZ</name>
<reference evidence="1" key="1">
    <citation type="journal article" date="2014" name="Front. Microbiol.">
        <title>High frequency of phylogenetically diverse reductive dehalogenase-homologous genes in deep subseafloor sedimentary metagenomes.</title>
        <authorList>
            <person name="Kawai M."/>
            <person name="Futagami T."/>
            <person name="Toyoda A."/>
            <person name="Takaki Y."/>
            <person name="Nishi S."/>
            <person name="Hori S."/>
            <person name="Arai W."/>
            <person name="Tsubouchi T."/>
            <person name="Morono Y."/>
            <person name="Uchiyama I."/>
            <person name="Ito T."/>
            <person name="Fujiyama A."/>
            <person name="Inagaki F."/>
            <person name="Takami H."/>
        </authorList>
    </citation>
    <scope>NUCLEOTIDE SEQUENCE</scope>
    <source>
        <strain evidence="1">Expedition CK06-06</strain>
    </source>
</reference>
<dbReference type="AlphaFoldDB" id="X1NQW3"/>
<proteinExistence type="predicted"/>
<evidence type="ECO:0000313" key="1">
    <source>
        <dbReference type="EMBL" id="GAI32596.1"/>
    </source>
</evidence>
<comment type="caution">
    <text evidence="1">The sequence shown here is derived from an EMBL/GenBank/DDBJ whole genome shotgun (WGS) entry which is preliminary data.</text>
</comment>
<dbReference type="EMBL" id="BARV01032129">
    <property type="protein sequence ID" value="GAI32596.1"/>
    <property type="molecule type" value="Genomic_DNA"/>
</dbReference>
<accession>X1NQW3</accession>
<feature type="non-terminal residue" evidence="1">
    <location>
        <position position="1"/>
    </location>
</feature>
<protein>
    <submittedName>
        <fullName evidence="1">Uncharacterized protein</fullName>
    </submittedName>
</protein>
<sequence>TWFDGMYMKMLSEKISPAEANLYEPLTVWDAKRLMRMAEPDEALRYEAMKPFREFVMKNYKIVQRPFGANVLFQRK</sequence>
<organism evidence="1">
    <name type="scientific">marine sediment metagenome</name>
    <dbReference type="NCBI Taxonomy" id="412755"/>
    <lineage>
        <taxon>unclassified sequences</taxon>
        <taxon>metagenomes</taxon>
        <taxon>ecological metagenomes</taxon>
    </lineage>
</organism>
<gene>
    <name evidence="1" type="ORF">S06H3_50707</name>
</gene>